<feature type="transmembrane region" description="Helical" evidence="11">
    <location>
        <begin position="37"/>
        <end position="55"/>
    </location>
</feature>
<dbReference type="GO" id="GO:0004129">
    <property type="term" value="F:cytochrome-c oxidase activity"/>
    <property type="evidence" value="ECO:0007669"/>
    <property type="project" value="UniProtKB-EC"/>
</dbReference>
<evidence type="ECO:0000256" key="6">
    <source>
        <dbReference type="ARBA" id="ARBA00022967"/>
    </source>
</evidence>
<dbReference type="Pfam" id="PF12270">
    <property type="entry name" value="Cyt_c_ox_IV"/>
    <property type="match status" value="1"/>
</dbReference>
<dbReference type="RefSeq" id="WP_121221934.1">
    <property type="nucleotide sequence ID" value="NZ_JBIUBA010000083.1"/>
</dbReference>
<evidence type="ECO:0000313" key="12">
    <source>
        <dbReference type="EMBL" id="RKT69866.1"/>
    </source>
</evidence>
<comment type="catalytic activity">
    <reaction evidence="9 10">
        <text>4 Fe(II)-[cytochrome c] + O2 + 8 H(+)(in) = 4 Fe(III)-[cytochrome c] + 2 H2O + 4 H(+)(out)</text>
        <dbReference type="Rhea" id="RHEA:11436"/>
        <dbReference type="Rhea" id="RHEA-COMP:10350"/>
        <dbReference type="Rhea" id="RHEA-COMP:14399"/>
        <dbReference type="ChEBI" id="CHEBI:15377"/>
        <dbReference type="ChEBI" id="CHEBI:15378"/>
        <dbReference type="ChEBI" id="CHEBI:15379"/>
        <dbReference type="ChEBI" id="CHEBI:29033"/>
        <dbReference type="ChEBI" id="CHEBI:29034"/>
        <dbReference type="EC" id="7.1.1.9"/>
    </reaction>
</comment>
<keyword evidence="6 10" id="KW-1278">Translocase</keyword>
<gene>
    <name evidence="12" type="ORF">DFJ66_3104</name>
</gene>
<evidence type="ECO:0000256" key="3">
    <source>
        <dbReference type="ARBA" id="ARBA00006870"/>
    </source>
</evidence>
<evidence type="ECO:0000256" key="7">
    <source>
        <dbReference type="ARBA" id="ARBA00022989"/>
    </source>
</evidence>
<evidence type="ECO:0000256" key="4">
    <source>
        <dbReference type="ARBA" id="ARBA00022475"/>
    </source>
</evidence>
<evidence type="ECO:0000256" key="8">
    <source>
        <dbReference type="ARBA" id="ARBA00023136"/>
    </source>
</evidence>
<dbReference type="OrthoDB" id="5244617at2"/>
<comment type="caution">
    <text evidence="12">The sequence shown here is derived from an EMBL/GenBank/DDBJ whole genome shotgun (WGS) entry which is preliminary data.</text>
</comment>
<sequence length="138" mass="14830">MKVEARIFDLVMAFSFLMAVVYGYWTWADTGHVEPVGVVALALTGGLALIVGTYFRFVARRIEVRPEDNADAEVSDGAGELGFFSPGSYWPVGLAAAAAVSGVAVAFWHVWLLVVGIVLVLIMVGGLVFEYHTGPNHD</sequence>
<evidence type="ECO:0000256" key="9">
    <source>
        <dbReference type="ARBA" id="ARBA00047816"/>
    </source>
</evidence>
<evidence type="ECO:0000256" key="2">
    <source>
        <dbReference type="ARBA" id="ARBA00004651"/>
    </source>
</evidence>
<keyword evidence="7 11" id="KW-1133">Transmembrane helix</keyword>
<feature type="transmembrane region" description="Helical" evidence="11">
    <location>
        <begin position="110"/>
        <end position="129"/>
    </location>
</feature>
<reference evidence="12 13" key="1">
    <citation type="submission" date="2018-10" db="EMBL/GenBank/DDBJ databases">
        <title>Sequencing the genomes of 1000 actinobacteria strains.</title>
        <authorList>
            <person name="Klenk H.-P."/>
        </authorList>
    </citation>
    <scope>NUCLEOTIDE SEQUENCE [LARGE SCALE GENOMIC DNA]</scope>
    <source>
        <strain evidence="12 13">DSM 43911</strain>
    </source>
</reference>
<organism evidence="12 13">
    <name type="scientific">Saccharothrix variisporea</name>
    <dbReference type="NCBI Taxonomy" id="543527"/>
    <lineage>
        <taxon>Bacteria</taxon>
        <taxon>Bacillati</taxon>
        <taxon>Actinomycetota</taxon>
        <taxon>Actinomycetes</taxon>
        <taxon>Pseudonocardiales</taxon>
        <taxon>Pseudonocardiaceae</taxon>
        <taxon>Saccharothrix</taxon>
    </lineage>
</organism>
<dbReference type="AlphaFoldDB" id="A0A495X923"/>
<keyword evidence="13" id="KW-1185">Reference proteome</keyword>
<dbReference type="GO" id="GO:0022900">
    <property type="term" value="P:electron transport chain"/>
    <property type="evidence" value="ECO:0007669"/>
    <property type="project" value="InterPro"/>
</dbReference>
<comment type="subunit">
    <text evidence="10">Associates with subunits I, II and III to form cytochrome c oxidase.</text>
</comment>
<accession>A0A495X923</accession>
<evidence type="ECO:0000256" key="5">
    <source>
        <dbReference type="ARBA" id="ARBA00022692"/>
    </source>
</evidence>
<evidence type="ECO:0000313" key="13">
    <source>
        <dbReference type="Proteomes" id="UP000272729"/>
    </source>
</evidence>
<evidence type="ECO:0000256" key="10">
    <source>
        <dbReference type="PIRNR" id="PIRNR017385"/>
    </source>
</evidence>
<dbReference type="Proteomes" id="UP000272729">
    <property type="component" value="Unassembled WGS sequence"/>
</dbReference>
<feature type="transmembrane region" description="Helical" evidence="11">
    <location>
        <begin position="7"/>
        <end position="25"/>
    </location>
</feature>
<comment type="similarity">
    <text evidence="3 10">Belongs to the cytochrome c oxidase bacterial subunit CtaF family.</text>
</comment>
<dbReference type="PIRSF" id="PIRSF017385">
    <property type="entry name" value="CtaF"/>
    <property type="match status" value="1"/>
</dbReference>
<dbReference type="EMBL" id="RBXR01000001">
    <property type="protein sequence ID" value="RKT69866.1"/>
    <property type="molecule type" value="Genomic_DNA"/>
</dbReference>
<keyword evidence="4 10" id="KW-1003">Cell membrane</keyword>
<comment type="function">
    <text evidence="1 10">Part of cytochrome c oxidase, its function is unknown.</text>
</comment>
<name>A0A495X923_9PSEU</name>
<dbReference type="InterPro" id="IPR021050">
    <property type="entry name" value="Cyt_c_oxidase_su4_actinobac"/>
</dbReference>
<dbReference type="EC" id="7.1.1.9" evidence="10"/>
<protein>
    <recommendedName>
        <fullName evidence="10">Cytochrome c oxidase polypeptide 4</fullName>
        <ecNumber evidence="10">7.1.1.9</ecNumber>
    </recommendedName>
    <alternativeName>
        <fullName evidence="10">Cytochrome aa3 subunit 4</fullName>
    </alternativeName>
    <alternativeName>
        <fullName evidence="10">Cytochrome c oxidase polypeptide IV</fullName>
    </alternativeName>
</protein>
<evidence type="ECO:0000256" key="11">
    <source>
        <dbReference type="SAM" id="Phobius"/>
    </source>
</evidence>
<keyword evidence="8 10" id="KW-0472">Membrane</keyword>
<comment type="subcellular location">
    <subcellularLocation>
        <location evidence="2">Cell membrane</location>
        <topology evidence="2">Multi-pass membrane protein</topology>
    </subcellularLocation>
</comment>
<dbReference type="GO" id="GO:0005886">
    <property type="term" value="C:plasma membrane"/>
    <property type="evidence" value="ECO:0007669"/>
    <property type="project" value="UniProtKB-SubCell"/>
</dbReference>
<proteinExistence type="inferred from homology"/>
<keyword evidence="5 11" id="KW-0812">Transmembrane</keyword>
<evidence type="ECO:0000256" key="1">
    <source>
        <dbReference type="ARBA" id="ARBA00002536"/>
    </source>
</evidence>